<evidence type="ECO:0000313" key="2">
    <source>
        <dbReference type="Proteomes" id="UP000032142"/>
    </source>
</evidence>
<organism evidence="1 2">
    <name type="scientific">Gossypium arboreum</name>
    <name type="common">Tree cotton</name>
    <name type="synonym">Gossypium nanking</name>
    <dbReference type="NCBI Taxonomy" id="29729"/>
    <lineage>
        <taxon>Eukaryota</taxon>
        <taxon>Viridiplantae</taxon>
        <taxon>Streptophyta</taxon>
        <taxon>Embryophyta</taxon>
        <taxon>Tracheophyta</taxon>
        <taxon>Spermatophyta</taxon>
        <taxon>Magnoliopsida</taxon>
        <taxon>eudicotyledons</taxon>
        <taxon>Gunneridae</taxon>
        <taxon>Pentapetalae</taxon>
        <taxon>rosids</taxon>
        <taxon>malvids</taxon>
        <taxon>Malvales</taxon>
        <taxon>Malvaceae</taxon>
        <taxon>Malvoideae</taxon>
        <taxon>Gossypium</taxon>
    </lineage>
</organism>
<evidence type="ECO:0000313" key="1">
    <source>
        <dbReference type="EMBL" id="KHG24644.1"/>
    </source>
</evidence>
<dbReference type="Proteomes" id="UP000032142">
    <property type="component" value="Unassembled WGS sequence"/>
</dbReference>
<proteinExistence type="predicted"/>
<name>A0A0B0PJN4_GOSAR</name>
<sequence length="94" mass="10559">MLYVHTLPSQNNFILILIVDIPNEPLGIKKSNTLEKLHKRCHISINGPAHASCQLRRSYRCCSHKLSSNRNICRYTQPPMGRTGPASGSHNIIP</sequence>
<gene>
    <name evidence="1" type="ORF">F383_30467</name>
</gene>
<dbReference type="EMBL" id="KN429482">
    <property type="protein sequence ID" value="KHG24644.1"/>
    <property type="molecule type" value="Genomic_DNA"/>
</dbReference>
<protein>
    <submittedName>
        <fullName evidence="1">Uncharacterized protein</fullName>
    </submittedName>
</protein>
<accession>A0A0B0PJN4</accession>
<dbReference type="AlphaFoldDB" id="A0A0B0PJN4"/>
<keyword evidence="2" id="KW-1185">Reference proteome</keyword>
<reference evidence="2" key="1">
    <citation type="submission" date="2014-09" db="EMBL/GenBank/DDBJ databases">
        <authorList>
            <person name="Mudge J."/>
            <person name="Ramaraj T."/>
            <person name="Lindquist I.E."/>
            <person name="Bharti A.K."/>
            <person name="Sundararajan A."/>
            <person name="Cameron C.T."/>
            <person name="Woodward J.E."/>
            <person name="May G.D."/>
            <person name="Brubaker C."/>
            <person name="Broadhvest J."/>
            <person name="Wilkins T.A."/>
        </authorList>
    </citation>
    <scope>NUCLEOTIDE SEQUENCE</scope>
    <source>
        <strain evidence="2">cv. AKA8401</strain>
    </source>
</reference>